<reference evidence="3" key="1">
    <citation type="submission" date="2022-12" db="EMBL/GenBank/DDBJ databases">
        <title>Draft genome assemblies for two species of Escallonia (Escalloniales).</title>
        <authorList>
            <person name="Chanderbali A."/>
            <person name="Dervinis C."/>
            <person name="Anghel I."/>
            <person name="Soltis D."/>
            <person name="Soltis P."/>
            <person name="Zapata F."/>
        </authorList>
    </citation>
    <scope>NUCLEOTIDE SEQUENCE</scope>
    <source>
        <strain evidence="3">UCBG92.1500</strain>
        <tissue evidence="3">Leaf</tissue>
    </source>
</reference>
<feature type="domain" description="BACK" evidence="2">
    <location>
        <begin position="124"/>
        <end position="188"/>
    </location>
</feature>
<dbReference type="SUPFAM" id="SSF52047">
    <property type="entry name" value="RNI-like"/>
    <property type="match status" value="2"/>
</dbReference>
<dbReference type="EMBL" id="JAVXUO010001813">
    <property type="protein sequence ID" value="KAK2978892.1"/>
    <property type="molecule type" value="Genomic_DNA"/>
</dbReference>
<accession>A0AA88QYL4</accession>
<evidence type="ECO:0000313" key="4">
    <source>
        <dbReference type="Proteomes" id="UP001187471"/>
    </source>
</evidence>
<name>A0AA88QYL4_9ASTE</name>
<gene>
    <name evidence="3" type="ORF">RJ640_030941</name>
</gene>
<evidence type="ECO:0000259" key="2">
    <source>
        <dbReference type="Pfam" id="PF07707"/>
    </source>
</evidence>
<dbReference type="GO" id="GO:0019005">
    <property type="term" value="C:SCF ubiquitin ligase complex"/>
    <property type="evidence" value="ECO:0007669"/>
    <property type="project" value="TreeGrafter"/>
</dbReference>
<dbReference type="Gene3D" id="1.25.40.420">
    <property type="match status" value="1"/>
</dbReference>
<dbReference type="InterPro" id="IPR006553">
    <property type="entry name" value="Leu-rich_rpt_Cys-con_subtyp"/>
</dbReference>
<comment type="function">
    <text evidence="1">May act as a substrate-specific adapter of an E3 ubiquitin-protein ligase complex (CUL3-RBX1-BTB) which mediates the ubiquitination and subsequent proteasomal degradation of target proteins.</text>
</comment>
<dbReference type="InterPro" id="IPR011705">
    <property type="entry name" value="BACK"/>
</dbReference>
<dbReference type="Pfam" id="PF07707">
    <property type="entry name" value="BACK"/>
    <property type="match status" value="1"/>
</dbReference>
<evidence type="ECO:0000256" key="1">
    <source>
        <dbReference type="ARBA" id="ARBA00002668"/>
    </source>
</evidence>
<keyword evidence="4" id="KW-1185">Reference proteome</keyword>
<dbReference type="InterPro" id="IPR032675">
    <property type="entry name" value="LRR_dom_sf"/>
</dbReference>
<protein>
    <recommendedName>
        <fullName evidence="2">BACK domain-containing protein</fullName>
    </recommendedName>
</protein>
<dbReference type="SMART" id="SM00367">
    <property type="entry name" value="LRR_CC"/>
    <property type="match status" value="6"/>
</dbReference>
<sequence>MTISSLNIGLATLSSARVGLEEAGGAEAAEYAVAADVVDEEPLFYAAISSELHLWGLNRWGEGMPRRICKSGGWFSCALRGSYYGRGLRSALCGSYLGPLVACGFSLGTNVSILMTSWDLMWAMSSNSFGDLPYDLLLSCLKHPYLTTDSEKSLSNALLNWLAASEERKSNCTDMLKQIRINLLPLWFATGKRSCSYFSKFADESINAILTLVKHPFTSSVNSLGDDDLSHLRLRLTKYTKRVDVSGCPQITPVIMLLSILPCSYSSDQMLKKKLKQYCMSRERLAGDNFQISWGLWPALTFEAVQELDITNCPMLNLEAAIECFCKSFPSLRVLKAAYFLNFRVTKLQQLVGRLPLLCDVDLTVDISPVRPMKMSILSSLPVTAPRILASSLGIDSCPSVASLSCISRPLLSNLTRLTLEGRTDVGDFELKKVTELCVSLCYLNLKGCTSVTDAGIADLILRCVKLNSIVICDTSFGQHSVMALCSSKPNPDHFAAPQINEDSHPLAYKLQTLHMGGCTGVNEDSLTQLLSQAHLLKSLCLRETQLVDNGLYNFFGFSLEMLDVSNTKVSTAALAHVAERNAGLKSLKARGCRNFLKQDKTEGEASTSPHACKELYLALRRSCKLEEVAIGWGSSCFSIEALKPAIAMLRAITVGLGGSLGQDGLKLLAASCPLLESVILYFQVISDAILMDMMKSFIHLQVLALCYCLGEISSLCFEVNMPFLRKLRLERVTPWMTNDDLVILTQSAANLVELTLLGCSLLNSESQEIISYGWPGLISIHLEDCGKVTTNGVASLFQCQALEDILLRHNGSGLQRDFLLDAASKLPMLRKASLDVCDAKDGDFDIPNVLPEYCENSKMQASKVHF</sequence>
<comment type="caution">
    <text evidence="3">The sequence shown here is derived from an EMBL/GenBank/DDBJ whole genome shotgun (WGS) entry which is preliminary data.</text>
</comment>
<organism evidence="3 4">
    <name type="scientific">Escallonia rubra</name>
    <dbReference type="NCBI Taxonomy" id="112253"/>
    <lineage>
        <taxon>Eukaryota</taxon>
        <taxon>Viridiplantae</taxon>
        <taxon>Streptophyta</taxon>
        <taxon>Embryophyta</taxon>
        <taxon>Tracheophyta</taxon>
        <taxon>Spermatophyta</taxon>
        <taxon>Magnoliopsida</taxon>
        <taxon>eudicotyledons</taxon>
        <taxon>Gunneridae</taxon>
        <taxon>Pentapetalae</taxon>
        <taxon>asterids</taxon>
        <taxon>campanulids</taxon>
        <taxon>Escalloniales</taxon>
        <taxon>Escalloniaceae</taxon>
        <taxon>Escallonia</taxon>
    </lineage>
</organism>
<dbReference type="Gene3D" id="3.80.10.10">
    <property type="entry name" value="Ribonuclease Inhibitor"/>
    <property type="match status" value="2"/>
</dbReference>
<dbReference type="GO" id="GO:0031146">
    <property type="term" value="P:SCF-dependent proteasomal ubiquitin-dependent protein catabolic process"/>
    <property type="evidence" value="ECO:0007669"/>
    <property type="project" value="TreeGrafter"/>
</dbReference>
<dbReference type="Proteomes" id="UP001187471">
    <property type="component" value="Unassembled WGS sequence"/>
</dbReference>
<dbReference type="PANTHER" id="PTHR13318">
    <property type="entry name" value="PARTNER OF PAIRED, ISOFORM B-RELATED"/>
    <property type="match status" value="1"/>
</dbReference>
<proteinExistence type="predicted"/>
<dbReference type="AlphaFoldDB" id="A0AA88QYL4"/>
<evidence type="ECO:0000313" key="3">
    <source>
        <dbReference type="EMBL" id="KAK2978892.1"/>
    </source>
</evidence>